<dbReference type="GO" id="GO:0008782">
    <property type="term" value="F:adenosylhomocysteine nucleosidase activity"/>
    <property type="evidence" value="ECO:0007669"/>
    <property type="project" value="UniProtKB-EC"/>
</dbReference>
<dbReference type="EMBL" id="JBBXMP010000275">
    <property type="protein sequence ID" value="KAL0058795.1"/>
    <property type="molecule type" value="Genomic_DNA"/>
</dbReference>
<organism evidence="1 2">
    <name type="scientific">Marasmius tenuissimus</name>
    <dbReference type="NCBI Taxonomy" id="585030"/>
    <lineage>
        <taxon>Eukaryota</taxon>
        <taxon>Fungi</taxon>
        <taxon>Dikarya</taxon>
        <taxon>Basidiomycota</taxon>
        <taxon>Agaricomycotina</taxon>
        <taxon>Agaricomycetes</taxon>
        <taxon>Agaricomycetidae</taxon>
        <taxon>Agaricales</taxon>
        <taxon>Marasmiineae</taxon>
        <taxon>Marasmiaceae</taxon>
        <taxon>Marasmius</taxon>
    </lineage>
</organism>
<evidence type="ECO:0000313" key="2">
    <source>
        <dbReference type="Proteomes" id="UP001437256"/>
    </source>
</evidence>
<dbReference type="InterPro" id="IPR024079">
    <property type="entry name" value="MetalloPept_cat_dom_sf"/>
</dbReference>
<gene>
    <name evidence="1" type="primary">ank2</name>
    <name evidence="1" type="ORF">AAF712_014502</name>
</gene>
<dbReference type="EC" id="3.2.2.9" evidence="1"/>
<keyword evidence="1" id="KW-0326">Glycosidase</keyword>
<dbReference type="Proteomes" id="UP001437256">
    <property type="component" value="Unassembled WGS sequence"/>
</dbReference>
<proteinExistence type="predicted"/>
<sequence length="238" mass="27088">MAGVCNCRFVLLPTDPSDRNGHIPAADVRIRFSYNNDSSWSLIGTDILEQPDRHQPTMSIAMSKANIDPITPEFIQTLLHETGHTLGFVHEHLRPGLVERIDEKKAITYYKTQVGWTEDRTRHEVLKRLSPTRAYDISSKPDDVSIMCYPFTQHILKDGSDAIRGGKTLSKYDKKHAAAVYPILKPERREMKEGEVDRITPKDSYFAVKDGIVVEQFEVDQHCQCSPPSTFNPRSHLI</sequence>
<dbReference type="Gene3D" id="3.40.390.10">
    <property type="entry name" value="Collagenase (Catalytic Domain)"/>
    <property type="match status" value="1"/>
</dbReference>
<reference evidence="1 2" key="1">
    <citation type="submission" date="2024-05" db="EMBL/GenBank/DDBJ databases">
        <title>A draft genome resource for the thread blight pathogen Marasmius tenuissimus strain MS-2.</title>
        <authorList>
            <person name="Yulfo-Soto G.E."/>
            <person name="Baruah I.K."/>
            <person name="Amoako-Attah I."/>
            <person name="Bukari Y."/>
            <person name="Meinhardt L.W."/>
            <person name="Bailey B.A."/>
            <person name="Cohen S.P."/>
        </authorList>
    </citation>
    <scope>NUCLEOTIDE SEQUENCE [LARGE SCALE GENOMIC DNA]</scope>
    <source>
        <strain evidence="1 2">MS-2</strain>
    </source>
</reference>
<evidence type="ECO:0000313" key="1">
    <source>
        <dbReference type="EMBL" id="KAL0058795.1"/>
    </source>
</evidence>
<protein>
    <submittedName>
        <fullName evidence="1">Response to abiotic stimulus</fullName>
        <ecNumber evidence="1">3.2.2.9</ecNumber>
    </submittedName>
</protein>
<accession>A0ABR2ZBR8</accession>
<keyword evidence="1" id="KW-0378">Hydrolase</keyword>
<name>A0ABR2ZBR8_9AGAR</name>
<dbReference type="SUPFAM" id="SSF55486">
    <property type="entry name" value="Metalloproteases ('zincins'), catalytic domain"/>
    <property type="match status" value="1"/>
</dbReference>
<comment type="caution">
    <text evidence="1">The sequence shown here is derived from an EMBL/GenBank/DDBJ whole genome shotgun (WGS) entry which is preliminary data.</text>
</comment>
<keyword evidence="2" id="KW-1185">Reference proteome</keyword>